<reference evidence="2 3" key="1">
    <citation type="submission" date="2020-08" db="EMBL/GenBank/DDBJ databases">
        <title>Genomic Encyclopedia of Type Strains, Phase IV (KMG-V): Genome sequencing to study the core and pangenomes of soil and plant-associated prokaryotes.</title>
        <authorList>
            <person name="Whitman W."/>
        </authorList>
    </citation>
    <scope>NUCLEOTIDE SEQUENCE [LARGE SCALE GENOMIC DNA]</scope>
    <source>
        <strain evidence="2 3">ANJLi2</strain>
    </source>
</reference>
<name>A0ABR6PRK0_9SPHI</name>
<dbReference type="Proteomes" id="UP000541583">
    <property type="component" value="Unassembled WGS sequence"/>
</dbReference>
<proteinExistence type="predicted"/>
<feature type="transmembrane region" description="Helical" evidence="1">
    <location>
        <begin position="83"/>
        <end position="105"/>
    </location>
</feature>
<dbReference type="RefSeq" id="WP_076377791.1">
    <property type="nucleotide sequence ID" value="NZ_FTMG01000018.1"/>
</dbReference>
<keyword evidence="1" id="KW-0472">Membrane</keyword>
<evidence type="ECO:0000313" key="3">
    <source>
        <dbReference type="Proteomes" id="UP000541583"/>
    </source>
</evidence>
<accession>A0ABR6PRK0</accession>
<feature type="transmembrane region" description="Helical" evidence="1">
    <location>
        <begin position="12"/>
        <end position="33"/>
    </location>
</feature>
<comment type="caution">
    <text evidence="2">The sequence shown here is derived from an EMBL/GenBank/DDBJ whole genome shotgun (WGS) entry which is preliminary data.</text>
</comment>
<gene>
    <name evidence="2" type="ORF">HDF23_005134</name>
</gene>
<organism evidence="2 3">
    <name type="scientific">Mucilaginibacter lappiensis</name>
    <dbReference type="NCBI Taxonomy" id="354630"/>
    <lineage>
        <taxon>Bacteria</taxon>
        <taxon>Pseudomonadati</taxon>
        <taxon>Bacteroidota</taxon>
        <taxon>Sphingobacteriia</taxon>
        <taxon>Sphingobacteriales</taxon>
        <taxon>Sphingobacteriaceae</taxon>
        <taxon>Mucilaginibacter</taxon>
    </lineage>
</organism>
<keyword evidence="1" id="KW-1133">Transmembrane helix</keyword>
<evidence type="ECO:0008006" key="4">
    <source>
        <dbReference type="Google" id="ProtNLM"/>
    </source>
</evidence>
<keyword evidence="3" id="KW-1185">Reference proteome</keyword>
<dbReference type="EMBL" id="JACHCB010000018">
    <property type="protein sequence ID" value="MBB6112359.1"/>
    <property type="molecule type" value="Genomic_DNA"/>
</dbReference>
<keyword evidence="1" id="KW-0812">Transmembrane</keyword>
<protein>
    <recommendedName>
        <fullName evidence="4">Cytochrome C oxidase subunit IV</fullName>
    </recommendedName>
</protein>
<evidence type="ECO:0000256" key="1">
    <source>
        <dbReference type="SAM" id="Phobius"/>
    </source>
</evidence>
<sequence length="113" mass="12750">MKRLGIHTFQFYRLLLLYNIAFTVLALFLLIFNAGSINAGTVVVLLISAKIIGFISALALHYFSAKENYFYFRNAGYGIKRMFISTFAIDLSICVLLIILSKIILHAATYFKG</sequence>
<feature type="transmembrane region" description="Helical" evidence="1">
    <location>
        <begin position="39"/>
        <end position="63"/>
    </location>
</feature>
<evidence type="ECO:0000313" key="2">
    <source>
        <dbReference type="EMBL" id="MBB6112359.1"/>
    </source>
</evidence>